<dbReference type="Proteomes" id="UP000887565">
    <property type="component" value="Unplaced"/>
</dbReference>
<dbReference type="WBParaSite" id="nRc.2.0.1.t12842-RA">
    <property type="protein sequence ID" value="nRc.2.0.1.t12842-RA"/>
    <property type="gene ID" value="nRc.2.0.1.g12842"/>
</dbReference>
<evidence type="ECO:0000313" key="2">
    <source>
        <dbReference type="WBParaSite" id="nRc.2.0.1.t12842-RA"/>
    </source>
</evidence>
<evidence type="ECO:0000313" key="1">
    <source>
        <dbReference type="Proteomes" id="UP000887565"/>
    </source>
</evidence>
<protein>
    <submittedName>
        <fullName evidence="2">Uncharacterized protein</fullName>
    </submittedName>
</protein>
<sequence>MKDTARVYEQKKMARKFKHEPQAPPCWHPLSQLQQSLCNHHIELAYNLLCRKSMVDRRNNCHCFLVIEAETEEKPPTP</sequence>
<organism evidence="1 2">
    <name type="scientific">Romanomermis culicivorax</name>
    <name type="common">Nematode worm</name>
    <dbReference type="NCBI Taxonomy" id="13658"/>
    <lineage>
        <taxon>Eukaryota</taxon>
        <taxon>Metazoa</taxon>
        <taxon>Ecdysozoa</taxon>
        <taxon>Nematoda</taxon>
        <taxon>Enoplea</taxon>
        <taxon>Dorylaimia</taxon>
        <taxon>Mermithida</taxon>
        <taxon>Mermithoidea</taxon>
        <taxon>Mermithidae</taxon>
        <taxon>Romanomermis</taxon>
    </lineage>
</organism>
<dbReference type="AlphaFoldDB" id="A0A915IHJ3"/>
<accession>A0A915IHJ3</accession>
<keyword evidence="1" id="KW-1185">Reference proteome</keyword>
<reference evidence="2" key="1">
    <citation type="submission" date="2022-11" db="UniProtKB">
        <authorList>
            <consortium name="WormBaseParasite"/>
        </authorList>
    </citation>
    <scope>IDENTIFICATION</scope>
</reference>
<proteinExistence type="predicted"/>
<name>A0A915IHJ3_ROMCU</name>